<feature type="compositionally biased region" description="Polar residues" evidence="1">
    <location>
        <begin position="218"/>
        <end position="229"/>
    </location>
</feature>
<feature type="compositionally biased region" description="Polar residues" evidence="1">
    <location>
        <begin position="60"/>
        <end position="69"/>
    </location>
</feature>
<reference evidence="2 3" key="1">
    <citation type="submission" date="2024-09" db="EMBL/GenBank/DDBJ databases">
        <title>Rethinking Asexuality: The Enigmatic Case of Functional Sexual Genes in Lepraria (Stereocaulaceae).</title>
        <authorList>
            <person name="Doellman M."/>
            <person name="Sun Y."/>
            <person name="Barcenas-Pena A."/>
            <person name="Lumbsch H.T."/>
            <person name="Grewe F."/>
        </authorList>
    </citation>
    <scope>NUCLEOTIDE SEQUENCE [LARGE SCALE GENOMIC DNA]</scope>
    <source>
        <strain evidence="2 3">Mercado 3170</strain>
    </source>
</reference>
<evidence type="ECO:0000313" key="3">
    <source>
        <dbReference type="Proteomes" id="UP001590950"/>
    </source>
</evidence>
<feature type="region of interest" description="Disordered" evidence="1">
    <location>
        <begin position="1"/>
        <end position="71"/>
    </location>
</feature>
<gene>
    <name evidence="2" type="ORF">N7G274_003601</name>
</gene>
<dbReference type="SUPFAM" id="SSF101152">
    <property type="entry name" value="Mob1/phocein"/>
    <property type="match status" value="1"/>
</dbReference>
<dbReference type="Pfam" id="PF03637">
    <property type="entry name" value="Mob1_phocein"/>
    <property type="match status" value="2"/>
</dbReference>
<feature type="compositionally biased region" description="Polar residues" evidence="1">
    <location>
        <begin position="18"/>
        <end position="31"/>
    </location>
</feature>
<dbReference type="InterPro" id="IPR005301">
    <property type="entry name" value="MOB_kinase_act_fam"/>
</dbReference>
<sequence length="341" mass="37184">MASSFMRSLRSGFGRQNEAPNVNTNQQRSNGSPNPSPTAYSSSTPSNNQSASSSSNMNSATDNVGSSAEAQAPPEPIKFFFFEQFAKLGVKGNFMPLAAQPTNVDLGEWLAHQTVEHFRLIGMFIQLIQEIDINTKKPICNAESCPKMTAGRHSYTWLDHNRLPISVTAHQYISLVQRWMNGKVHDPKAFPTDPLNGTAAAVASGGIGTPTGERSIPTGPTTLQASNAGSAGRQWPGKDAGFPETFIHDVRTCFRQIFRIYAHLYHSHWIDPFWHLSGPNNNQGWTDLNSCFVHFCSVAKLYGLLSDKDAEPMQPLIDIWVTNGSIPADAANGAHAVALSQ</sequence>
<feature type="compositionally biased region" description="Low complexity" evidence="1">
    <location>
        <begin position="37"/>
        <end position="59"/>
    </location>
</feature>
<dbReference type="Proteomes" id="UP001590950">
    <property type="component" value="Unassembled WGS sequence"/>
</dbReference>
<accession>A0ABR4AC03</accession>
<dbReference type="PANTHER" id="PTHR22599">
    <property type="entry name" value="MPS ONE BINDER KINASE ACTIVATOR-LIKE MOB"/>
    <property type="match status" value="1"/>
</dbReference>
<organism evidence="2 3">
    <name type="scientific">Stereocaulon virgatum</name>
    <dbReference type="NCBI Taxonomy" id="373712"/>
    <lineage>
        <taxon>Eukaryota</taxon>
        <taxon>Fungi</taxon>
        <taxon>Dikarya</taxon>
        <taxon>Ascomycota</taxon>
        <taxon>Pezizomycotina</taxon>
        <taxon>Lecanoromycetes</taxon>
        <taxon>OSLEUM clade</taxon>
        <taxon>Lecanoromycetidae</taxon>
        <taxon>Lecanorales</taxon>
        <taxon>Lecanorineae</taxon>
        <taxon>Stereocaulaceae</taxon>
        <taxon>Stereocaulon</taxon>
    </lineage>
</organism>
<proteinExistence type="predicted"/>
<dbReference type="Gene3D" id="1.20.140.30">
    <property type="entry name" value="MOB kinase activator"/>
    <property type="match status" value="1"/>
</dbReference>
<evidence type="ECO:0000256" key="1">
    <source>
        <dbReference type="SAM" id="MobiDB-lite"/>
    </source>
</evidence>
<protein>
    <recommendedName>
        <fullName evidence="4">Mob1/phocein</fullName>
    </recommendedName>
</protein>
<evidence type="ECO:0008006" key="4">
    <source>
        <dbReference type="Google" id="ProtNLM"/>
    </source>
</evidence>
<dbReference type="EMBL" id="JBEFKJ010000011">
    <property type="protein sequence ID" value="KAL2043295.1"/>
    <property type="molecule type" value="Genomic_DNA"/>
</dbReference>
<evidence type="ECO:0000313" key="2">
    <source>
        <dbReference type="EMBL" id="KAL2043295.1"/>
    </source>
</evidence>
<comment type="caution">
    <text evidence="2">The sequence shown here is derived from an EMBL/GenBank/DDBJ whole genome shotgun (WGS) entry which is preliminary data.</text>
</comment>
<keyword evidence="3" id="KW-1185">Reference proteome</keyword>
<feature type="region of interest" description="Disordered" evidence="1">
    <location>
        <begin position="201"/>
        <end position="235"/>
    </location>
</feature>
<name>A0ABR4AC03_9LECA</name>
<dbReference type="SMART" id="SM01388">
    <property type="entry name" value="Mob1_phocein"/>
    <property type="match status" value="1"/>
</dbReference>
<dbReference type="InterPro" id="IPR036703">
    <property type="entry name" value="MOB_kinase_act_sf"/>
</dbReference>